<dbReference type="GO" id="GO:0005689">
    <property type="term" value="C:U12-type spliceosomal complex"/>
    <property type="evidence" value="ECO:0007669"/>
    <property type="project" value="TreeGrafter"/>
</dbReference>
<feature type="compositionally biased region" description="Basic and acidic residues" evidence="1">
    <location>
        <begin position="150"/>
        <end position="160"/>
    </location>
</feature>
<dbReference type="PANTHER" id="PTHR12785:SF6">
    <property type="entry name" value="SPLICING FACTOR 3B SUBUNIT 2"/>
    <property type="match status" value="1"/>
</dbReference>
<proteinExistence type="predicted"/>
<dbReference type="InterPro" id="IPR007180">
    <property type="entry name" value="DUF382"/>
</dbReference>
<reference evidence="3" key="1">
    <citation type="submission" date="2020-03" db="EMBL/GenBank/DDBJ databases">
        <title>Transcriptomic Profiling of the Digestive Tract of the Rat Flea, Xenopsylla cheopis, Following Blood Feeding and Infection with Yersinia pestis.</title>
        <authorList>
            <person name="Bland D.M."/>
            <person name="Martens C.A."/>
            <person name="Virtaneva K."/>
            <person name="Kanakabandi K."/>
            <person name="Long D."/>
            <person name="Rosenke R."/>
            <person name="Saturday G.A."/>
            <person name="Hoyt F.H."/>
            <person name="Bruno D.P."/>
            <person name="Ribeiro J.M.C."/>
            <person name="Hinnebusch J."/>
        </authorList>
    </citation>
    <scope>NUCLEOTIDE SEQUENCE</scope>
</reference>
<evidence type="ECO:0000256" key="1">
    <source>
        <dbReference type="SAM" id="MobiDB-lite"/>
    </source>
</evidence>
<feature type="compositionally biased region" description="Basic and acidic residues" evidence="1">
    <location>
        <begin position="796"/>
        <end position="806"/>
    </location>
</feature>
<evidence type="ECO:0000259" key="2">
    <source>
        <dbReference type="SMART" id="SM00581"/>
    </source>
</evidence>
<dbReference type="InterPro" id="IPR006568">
    <property type="entry name" value="PSP_pro-rich"/>
</dbReference>
<feature type="region of interest" description="Disordered" evidence="1">
    <location>
        <begin position="205"/>
        <end position="270"/>
    </location>
</feature>
<name>A0A6M2DIU4_XENCH</name>
<feature type="region of interest" description="Disordered" evidence="1">
    <location>
        <begin position="599"/>
        <end position="657"/>
    </location>
</feature>
<evidence type="ECO:0000313" key="3">
    <source>
        <dbReference type="EMBL" id="NOV46253.1"/>
    </source>
</evidence>
<dbReference type="Pfam" id="PF04037">
    <property type="entry name" value="DUF382"/>
    <property type="match status" value="1"/>
</dbReference>
<feature type="region of interest" description="Disordered" evidence="1">
    <location>
        <begin position="120"/>
        <end position="163"/>
    </location>
</feature>
<dbReference type="EMBL" id="GIIL01002527">
    <property type="protein sequence ID" value="NOV46253.1"/>
    <property type="molecule type" value="Transcribed_RNA"/>
</dbReference>
<feature type="compositionally biased region" description="Acidic residues" evidence="1">
    <location>
        <begin position="205"/>
        <end position="214"/>
    </location>
</feature>
<dbReference type="SMART" id="SM00581">
    <property type="entry name" value="PSP"/>
    <property type="match status" value="1"/>
</dbReference>
<feature type="region of interest" description="Disordered" evidence="1">
    <location>
        <begin position="779"/>
        <end position="806"/>
    </location>
</feature>
<dbReference type="InterPro" id="IPR052584">
    <property type="entry name" value="U2_snRNP_Complex_Component"/>
</dbReference>
<organism evidence="3">
    <name type="scientific">Xenopsylla cheopis</name>
    <name type="common">Oriental rat flea</name>
    <name type="synonym">Pulex cheopis</name>
    <dbReference type="NCBI Taxonomy" id="163159"/>
    <lineage>
        <taxon>Eukaryota</taxon>
        <taxon>Metazoa</taxon>
        <taxon>Ecdysozoa</taxon>
        <taxon>Arthropoda</taxon>
        <taxon>Hexapoda</taxon>
        <taxon>Insecta</taxon>
        <taxon>Pterygota</taxon>
        <taxon>Neoptera</taxon>
        <taxon>Endopterygota</taxon>
        <taxon>Siphonaptera</taxon>
        <taxon>Pulicidae</taxon>
        <taxon>Xenopsyllinae</taxon>
        <taxon>Xenopsylla</taxon>
    </lineage>
</organism>
<feature type="compositionally biased region" description="Acidic residues" evidence="1">
    <location>
        <begin position="611"/>
        <end position="628"/>
    </location>
</feature>
<dbReference type="PANTHER" id="PTHR12785">
    <property type="entry name" value="SPLICING FACTOR 3B"/>
    <property type="match status" value="1"/>
</dbReference>
<protein>
    <submittedName>
        <fullName evidence="3">Putative splicing factor 3b subunit 2</fullName>
    </submittedName>
</protein>
<feature type="compositionally biased region" description="Basic residues" evidence="1">
    <location>
        <begin position="231"/>
        <end position="249"/>
    </location>
</feature>
<dbReference type="Pfam" id="PF04046">
    <property type="entry name" value="PSP"/>
    <property type="match status" value="1"/>
</dbReference>
<sequence>MSLNMPIGNLPPGTMPVNMPPGNMPPNLVPVTMPTGIPPNMAPGAMASNMPPGTIPTNMPPGTMPTNMPPPGTMPLNIAPSSIPPNIAPPNMPPNMMTSVPPGSHPMLLPPPGVPPSLTGNRNWSERSGDIVDNVGENNQNDLPSLLSLHVEKPDEDSNKGDVVLPKALEQVFALKDQRAAELGTELEESTKARNESVISLDYADVDNDSDDETPASAPGVNGSKADNRPSKHKKKKEKKKRAKSKKKQVQQEQQETQKPSIKEAPVEEPAPEVEYVQEMINISELAPMHRQFYKVFIAFKIAEKGGTLTSRDLYSSIKDADKKKDMKTKDNFADEDDLDEKPVEDKEKLSKRKLKKLTRLSVAELKQLVSRPDVVEMHDVTARDPKLLVQLKAHRNTVQVPRHWCFKRKYLQGKRGIEKPAFDLPAFIKRTGIMEMRASLQDKDETRSLKSKMRERARPKLGRIDIDYQKLHDAFFKWQTKPRMTIHGDLYYEGKEYETRLKEKKPGDLSEELKTALGMPIGPGSNKIPPPWLIAQQRYGPPPSYPSLKIPGLNAPIPDGCAFGYHTGGWGKPPVDEKGRPLYGDVFGVVHEVDENIDDSAIDKSAWGEMESESEDSSTEEEEEEEAQEKPDDTGLITPAEGLITPSGFSSIPTGMETPETIELRKKKIENDMDGEETPVLYQVLPERKTDRIGTSMMGSTHVYDMTGAGGAQPPSVIASKRGVTQNVSEKEGAIELALDPSELDLDNDAMAMRYEQQLKEQQSHLQKEDLSDMLAEHVAKQKTKRKRQQTQDTKQSKKYKEFKF</sequence>
<accession>A0A6M2DIU4</accession>
<feature type="domain" description="PSP proline-rich" evidence="2">
    <location>
        <begin position="502"/>
        <end position="560"/>
    </location>
</feature>
<dbReference type="AlphaFoldDB" id="A0A6M2DIU4"/>